<dbReference type="Proteomes" id="UP000241587">
    <property type="component" value="Unassembled WGS sequence"/>
</dbReference>
<comment type="caution">
    <text evidence="1">The sequence shown here is derived from an EMBL/GenBank/DDBJ whole genome shotgun (WGS) entry which is preliminary data.</text>
</comment>
<gene>
    <name evidence="1" type="ORF">FCULG_00004484</name>
</gene>
<reference evidence="1 2" key="1">
    <citation type="submission" date="2018-02" db="EMBL/GenBank/DDBJ databases">
        <title>Fusarium culmorum secondary metabolites in fungal-bacterial-plant interactions.</title>
        <authorList>
            <person name="Schmidt R."/>
        </authorList>
    </citation>
    <scope>NUCLEOTIDE SEQUENCE [LARGE SCALE GENOMIC DNA]</scope>
    <source>
        <strain evidence="1 2">PV</strain>
    </source>
</reference>
<keyword evidence="2" id="KW-1185">Reference proteome</keyword>
<evidence type="ECO:0000313" key="2">
    <source>
        <dbReference type="Proteomes" id="UP000241587"/>
    </source>
</evidence>
<protein>
    <submittedName>
        <fullName evidence="1">Uncharacterized protein</fullName>
    </submittedName>
</protein>
<dbReference type="AlphaFoldDB" id="A0A2T4HC26"/>
<name>A0A2T4HC26_FUSCU</name>
<sequence length="79" mass="8937">MEPRYNLTINLDEKWRKQWSAVPDMMLYLAMDVSNGGKDSYHNLIAYVSDTINITASTQISWTDNYAMAGVTTHETGSC</sequence>
<dbReference type="EMBL" id="PVEM01000001">
    <property type="protein sequence ID" value="PTD13368.1"/>
    <property type="molecule type" value="Genomic_DNA"/>
</dbReference>
<evidence type="ECO:0000313" key="1">
    <source>
        <dbReference type="EMBL" id="PTD13368.1"/>
    </source>
</evidence>
<dbReference type="OrthoDB" id="2987506at2759"/>
<proteinExistence type="predicted"/>
<organism evidence="1 2">
    <name type="scientific">Fusarium culmorum</name>
    <dbReference type="NCBI Taxonomy" id="5516"/>
    <lineage>
        <taxon>Eukaryota</taxon>
        <taxon>Fungi</taxon>
        <taxon>Dikarya</taxon>
        <taxon>Ascomycota</taxon>
        <taxon>Pezizomycotina</taxon>
        <taxon>Sordariomycetes</taxon>
        <taxon>Hypocreomycetidae</taxon>
        <taxon>Hypocreales</taxon>
        <taxon>Nectriaceae</taxon>
        <taxon>Fusarium</taxon>
    </lineage>
</organism>
<accession>A0A2T4HC26</accession>